<reference evidence="2" key="1">
    <citation type="submission" date="2024-06" db="EMBL/GenBank/DDBJ databases">
        <title>Kribbella sp. strain HUAS MG21 genome sequences.</title>
        <authorList>
            <person name="Mo P."/>
        </authorList>
    </citation>
    <scope>NUCLEOTIDE SEQUENCE</scope>
    <source>
        <strain evidence="2">HUAS MG21</strain>
    </source>
</reference>
<dbReference type="Gene3D" id="3.40.50.300">
    <property type="entry name" value="P-loop containing nucleotide triphosphate hydrolases"/>
    <property type="match status" value="1"/>
</dbReference>
<gene>
    <name evidence="2" type="ORF">ABN611_08785</name>
</gene>
<dbReference type="SUPFAM" id="SSF52540">
    <property type="entry name" value="P-loop containing nucleoside triphosphate hydrolases"/>
    <property type="match status" value="1"/>
</dbReference>
<dbReference type="RefSeq" id="WP_350279310.1">
    <property type="nucleotide sequence ID" value="NZ_CP158165.1"/>
</dbReference>
<dbReference type="EMBL" id="CP158165">
    <property type="protein sequence ID" value="XBV26511.1"/>
    <property type="molecule type" value="Genomic_DNA"/>
</dbReference>
<evidence type="ECO:0000313" key="2">
    <source>
        <dbReference type="EMBL" id="XBV26511.1"/>
    </source>
</evidence>
<dbReference type="InterPro" id="IPR027417">
    <property type="entry name" value="P-loop_NTPase"/>
</dbReference>
<protein>
    <submittedName>
        <fullName evidence="2">Uncharacterized protein</fullName>
    </submittedName>
</protein>
<feature type="region of interest" description="Disordered" evidence="1">
    <location>
        <begin position="12"/>
        <end position="33"/>
    </location>
</feature>
<sequence>MRTLATTLKTLRDRLNGDSPQSPGGFGAAIPPAPRLRARQTPANDIPIGLDATGQPVSIPRDKHVLIAGDPRTFVTTAVRTVALHHARFPTTRVHVYEPDSIGDLVALRGLAHRYINTAGHGGSTARIVIEDLTQLAAEIDRRAKLLARLNADIAAAGLDVAPVRSVPELHRLLPTAWTSKVAAAGIAADLSGMARHVAVIGDAIRWCTSEDDARAFTDALTRVAIRGQAAGVSLVLGVKSPYLPYLPTDLIDAIPARIALRLREPHHADKVLGQAARAAGVDAADTPDEHGHRIGGFGMCWVVGAVNRSPYERAQVYATDPQTFAYEAIRLARARCRDHRLTGDAATRNGR</sequence>
<name>A0AAU7TI63_9ACTN</name>
<accession>A0AAU7TI63</accession>
<evidence type="ECO:0000256" key="1">
    <source>
        <dbReference type="SAM" id="MobiDB-lite"/>
    </source>
</evidence>
<proteinExistence type="predicted"/>
<organism evidence="2">
    <name type="scientific">Kribbella sp. HUAS MG21</name>
    <dbReference type="NCBI Taxonomy" id="3160966"/>
    <lineage>
        <taxon>Bacteria</taxon>
        <taxon>Bacillati</taxon>
        <taxon>Actinomycetota</taxon>
        <taxon>Actinomycetes</taxon>
        <taxon>Propionibacteriales</taxon>
        <taxon>Kribbellaceae</taxon>
        <taxon>Kribbella</taxon>
    </lineage>
</organism>
<dbReference type="AlphaFoldDB" id="A0AAU7TI63"/>